<proteinExistence type="predicted"/>
<keyword evidence="2" id="KW-1185">Reference proteome</keyword>
<dbReference type="AlphaFoldDB" id="A0A193LGZ4"/>
<gene>
    <name evidence="1" type="ORF">BA177_11930</name>
</gene>
<name>A0A193LGZ4_9GAMM</name>
<accession>A0A193LGZ4</accession>
<reference evidence="1 2" key="1">
    <citation type="submission" date="2016-06" db="EMBL/GenBank/DDBJ databases">
        <title>Complete genome sequence of a deep-branching marine Gamma Proteobacterium Woeseia oceani type strain XK5.</title>
        <authorList>
            <person name="Mu D."/>
            <person name="Du Z."/>
        </authorList>
    </citation>
    <scope>NUCLEOTIDE SEQUENCE [LARGE SCALE GENOMIC DNA]</scope>
    <source>
        <strain evidence="1 2">XK5</strain>
    </source>
</reference>
<dbReference type="KEGG" id="woc:BA177_11930"/>
<dbReference type="EMBL" id="CP016268">
    <property type="protein sequence ID" value="ANO51815.1"/>
    <property type="molecule type" value="Genomic_DNA"/>
</dbReference>
<dbReference type="Proteomes" id="UP000092695">
    <property type="component" value="Chromosome"/>
</dbReference>
<dbReference type="STRING" id="1548547.BA177_11930"/>
<evidence type="ECO:0000313" key="2">
    <source>
        <dbReference type="Proteomes" id="UP000092695"/>
    </source>
</evidence>
<evidence type="ECO:0000313" key="1">
    <source>
        <dbReference type="EMBL" id="ANO51815.1"/>
    </source>
</evidence>
<organism evidence="1 2">
    <name type="scientific">Woeseia oceani</name>
    <dbReference type="NCBI Taxonomy" id="1548547"/>
    <lineage>
        <taxon>Bacteria</taxon>
        <taxon>Pseudomonadati</taxon>
        <taxon>Pseudomonadota</taxon>
        <taxon>Gammaproteobacteria</taxon>
        <taxon>Woeseiales</taxon>
        <taxon>Woeseiaceae</taxon>
        <taxon>Woeseia</taxon>
    </lineage>
</organism>
<protein>
    <submittedName>
        <fullName evidence="1">AraC family transcriptional regulator</fullName>
    </submittedName>
</protein>
<sequence length="168" mass="18958">MATHTLPAQETQESAAVQDEFRSIDQDVQSLKDEVLALNRDLFLLEEELLFPANSQVAFFLSLDVGEYFALDSVNLKIDGKEVANYLYTDREADALVRGGVQRLHLENLKVGEHELVAVFTGKGPQNRDYRRGATVALTKGLGAKYVEISITDRVSKQQPEFEIREWE</sequence>